<dbReference type="InterPro" id="IPR028082">
    <property type="entry name" value="Peripla_BP_I"/>
</dbReference>
<keyword evidence="3" id="KW-1133">Transmembrane helix</keyword>
<evidence type="ECO:0000313" key="9">
    <source>
        <dbReference type="WBParaSite" id="MBELARI_LOCUS2601"/>
    </source>
</evidence>
<dbReference type="InterPro" id="IPR052612">
    <property type="entry name" value="ANP_Clearance_Receptor"/>
</dbReference>
<keyword evidence="5" id="KW-0732">Signal</keyword>
<sequence>MRTTFTARRPPKKALLLSAWLALAWCTLFTRVCAAEYDEYETTIEYRERIRRHYTSPRYTREIEEAPTEVIDFHQRLRTPKSVLDPERPIDVPPKLVTEDHPIYMVIPLPSTDDISAGRNPFRLSIPLVEPIVDLAVESVYKQQLVQRNSIRVIYKDSQMSDAHGPNVAIDMLVQNKLDVIIGYAYVYALAPVARMAPFWRDIDSNGIPVITPIGLTGNLDDKKEYSMMTRINSPYKNFRQSVEKLWDAYNWTTTVFIYHDRRFGSDLSQPSGECYLLLTTVKIFFKKRVEAPLVHNYFVFNEHRSTRKDFNDYLKQSSMLSNSEFCFKILF</sequence>
<dbReference type="InterPro" id="IPR001828">
    <property type="entry name" value="ANF_lig-bd_rcpt"/>
</dbReference>
<comment type="subcellular location">
    <subcellularLocation>
        <location evidence="1">Membrane</location>
    </subcellularLocation>
</comment>
<dbReference type="AlphaFoldDB" id="A0AAF3F9H0"/>
<evidence type="ECO:0000256" key="1">
    <source>
        <dbReference type="ARBA" id="ARBA00004370"/>
    </source>
</evidence>
<reference evidence="8 9" key="1">
    <citation type="submission" date="2024-02" db="UniProtKB">
        <authorList>
            <consortium name="WormBaseParasite"/>
        </authorList>
    </citation>
    <scope>IDENTIFICATION</scope>
</reference>
<protein>
    <recommendedName>
        <fullName evidence="6">Receptor ligand binding region domain-containing protein</fullName>
    </recommendedName>
</protein>
<dbReference type="WBParaSite" id="MBELARI_LOCUS2601">
    <property type="protein sequence ID" value="MBELARI_LOCUS2601"/>
    <property type="gene ID" value="MBELARI_LOCUS2601"/>
</dbReference>
<keyword evidence="2" id="KW-0812">Transmembrane</keyword>
<evidence type="ECO:0000313" key="8">
    <source>
        <dbReference type="WBParaSite" id="MBELARI_LOCUS11860"/>
    </source>
</evidence>
<dbReference type="GO" id="GO:0007165">
    <property type="term" value="P:signal transduction"/>
    <property type="evidence" value="ECO:0007669"/>
    <property type="project" value="TreeGrafter"/>
</dbReference>
<proteinExistence type="predicted"/>
<organism evidence="7 9">
    <name type="scientific">Mesorhabditis belari</name>
    <dbReference type="NCBI Taxonomy" id="2138241"/>
    <lineage>
        <taxon>Eukaryota</taxon>
        <taxon>Metazoa</taxon>
        <taxon>Ecdysozoa</taxon>
        <taxon>Nematoda</taxon>
        <taxon>Chromadorea</taxon>
        <taxon>Rhabditida</taxon>
        <taxon>Rhabditina</taxon>
        <taxon>Rhabditomorpha</taxon>
        <taxon>Rhabditoidea</taxon>
        <taxon>Rhabditidae</taxon>
        <taxon>Mesorhabditinae</taxon>
        <taxon>Mesorhabditis</taxon>
    </lineage>
</organism>
<keyword evidence="4" id="KW-0472">Membrane</keyword>
<dbReference type="Proteomes" id="UP000887575">
    <property type="component" value="Unassembled WGS sequence"/>
</dbReference>
<evidence type="ECO:0000256" key="2">
    <source>
        <dbReference type="ARBA" id="ARBA00022692"/>
    </source>
</evidence>
<dbReference type="GO" id="GO:0017046">
    <property type="term" value="F:peptide hormone binding"/>
    <property type="evidence" value="ECO:0007669"/>
    <property type="project" value="TreeGrafter"/>
</dbReference>
<dbReference type="GO" id="GO:0038023">
    <property type="term" value="F:signaling receptor activity"/>
    <property type="evidence" value="ECO:0007669"/>
    <property type="project" value="TreeGrafter"/>
</dbReference>
<feature type="chain" id="PRO_5041856419" description="Receptor ligand binding region domain-containing protein" evidence="5">
    <location>
        <begin position="36"/>
        <end position="332"/>
    </location>
</feature>
<evidence type="ECO:0000313" key="7">
    <source>
        <dbReference type="Proteomes" id="UP000887575"/>
    </source>
</evidence>
<dbReference type="PANTHER" id="PTHR44755:SF10">
    <property type="entry name" value="RECEPTOR LIGAND BINDING REGION DOMAIN-CONTAINING PROTEIN"/>
    <property type="match status" value="1"/>
</dbReference>
<evidence type="ECO:0000259" key="6">
    <source>
        <dbReference type="Pfam" id="PF01094"/>
    </source>
</evidence>
<dbReference type="WBParaSite" id="MBELARI_LOCUS11860">
    <property type="protein sequence ID" value="MBELARI_LOCUS11860"/>
    <property type="gene ID" value="MBELARI_LOCUS11860"/>
</dbReference>
<dbReference type="Pfam" id="PF01094">
    <property type="entry name" value="ANF_receptor"/>
    <property type="match status" value="1"/>
</dbReference>
<keyword evidence="7" id="KW-1185">Reference proteome</keyword>
<evidence type="ECO:0000256" key="3">
    <source>
        <dbReference type="ARBA" id="ARBA00022989"/>
    </source>
</evidence>
<evidence type="ECO:0000256" key="5">
    <source>
        <dbReference type="SAM" id="SignalP"/>
    </source>
</evidence>
<evidence type="ECO:0000256" key="4">
    <source>
        <dbReference type="ARBA" id="ARBA00023136"/>
    </source>
</evidence>
<name>A0AAF3F9H0_9BILA</name>
<accession>A0AAF3F9H0</accession>
<feature type="domain" description="Receptor ligand binding region" evidence="6">
    <location>
        <begin position="133"/>
        <end position="267"/>
    </location>
</feature>
<dbReference type="GO" id="GO:0016020">
    <property type="term" value="C:membrane"/>
    <property type="evidence" value="ECO:0007669"/>
    <property type="project" value="UniProtKB-SubCell"/>
</dbReference>
<dbReference type="PANTHER" id="PTHR44755">
    <property type="entry name" value="NATRIURETIC PEPTIDE RECEPTOR 3-RELATED"/>
    <property type="match status" value="1"/>
</dbReference>
<dbReference type="SUPFAM" id="SSF53822">
    <property type="entry name" value="Periplasmic binding protein-like I"/>
    <property type="match status" value="1"/>
</dbReference>
<dbReference type="Gene3D" id="3.40.50.2300">
    <property type="match status" value="1"/>
</dbReference>
<feature type="signal peptide" evidence="5">
    <location>
        <begin position="1"/>
        <end position="35"/>
    </location>
</feature>